<dbReference type="InterPro" id="IPR036719">
    <property type="entry name" value="Neuro-gated_channel_TM_sf"/>
</dbReference>
<comment type="similarity">
    <text evidence="1">Belongs to the ligand-gated ion channel (TC 1.A.9) family. Acetylcholine receptor (TC 1.A.9.1) subfamily.</text>
</comment>
<evidence type="ECO:0000256" key="3">
    <source>
        <dbReference type="ARBA" id="ARBA00022989"/>
    </source>
</evidence>
<dbReference type="SUPFAM" id="SSF63712">
    <property type="entry name" value="Nicotinic receptor ligand binding domain-like"/>
    <property type="match status" value="1"/>
</dbReference>
<dbReference type="Gene3D" id="2.70.170.10">
    <property type="entry name" value="Neurotransmitter-gated ion-channel ligand-binding domain"/>
    <property type="match status" value="1"/>
</dbReference>
<dbReference type="InterPro" id="IPR036734">
    <property type="entry name" value="Neur_chan_lig-bd_sf"/>
</dbReference>
<dbReference type="Gene3D" id="1.20.58.390">
    <property type="entry name" value="Neurotransmitter-gated ion-channel transmembrane domain"/>
    <property type="match status" value="1"/>
</dbReference>
<gene>
    <name evidence="10" type="ORF">ILUMI_11868</name>
</gene>
<evidence type="ECO:0000256" key="2">
    <source>
        <dbReference type="ARBA" id="ARBA00022692"/>
    </source>
</evidence>
<dbReference type="InterPro" id="IPR006202">
    <property type="entry name" value="Neur_chan_lig-bd"/>
</dbReference>
<dbReference type="Proteomes" id="UP000801492">
    <property type="component" value="Unassembled WGS sequence"/>
</dbReference>
<feature type="transmembrane region" description="Helical" evidence="6">
    <location>
        <begin position="418"/>
        <end position="444"/>
    </location>
</feature>
<dbReference type="OrthoDB" id="410315at2759"/>
<dbReference type="EMBL" id="VTPC01007146">
    <property type="protein sequence ID" value="KAF2894306.1"/>
    <property type="molecule type" value="Genomic_DNA"/>
</dbReference>
<comment type="caution">
    <text evidence="10">The sequence shown here is derived from an EMBL/GenBank/DDBJ whole genome shotgun (WGS) entry which is preliminary data.</text>
</comment>
<dbReference type="InterPro" id="IPR038050">
    <property type="entry name" value="Neuro_actylchol_rec"/>
</dbReference>
<keyword evidence="3 6" id="KW-1133">Transmembrane helix</keyword>
<organism evidence="10 11">
    <name type="scientific">Ignelater luminosus</name>
    <name type="common">Cucubano</name>
    <name type="synonym">Pyrophorus luminosus</name>
    <dbReference type="NCBI Taxonomy" id="2038154"/>
    <lineage>
        <taxon>Eukaryota</taxon>
        <taxon>Metazoa</taxon>
        <taxon>Ecdysozoa</taxon>
        <taxon>Arthropoda</taxon>
        <taxon>Hexapoda</taxon>
        <taxon>Insecta</taxon>
        <taxon>Pterygota</taxon>
        <taxon>Neoptera</taxon>
        <taxon>Endopterygota</taxon>
        <taxon>Coleoptera</taxon>
        <taxon>Polyphaga</taxon>
        <taxon>Elateriformia</taxon>
        <taxon>Elateroidea</taxon>
        <taxon>Elateridae</taxon>
        <taxon>Agrypninae</taxon>
        <taxon>Pyrophorini</taxon>
        <taxon>Ignelater</taxon>
    </lineage>
</organism>
<proteinExistence type="inferred from homology"/>
<evidence type="ECO:0000256" key="5">
    <source>
        <dbReference type="ARBA" id="ARBA00034104"/>
    </source>
</evidence>
<evidence type="ECO:0000256" key="6">
    <source>
        <dbReference type="SAM" id="Phobius"/>
    </source>
</evidence>
<dbReference type="SUPFAM" id="SSF90112">
    <property type="entry name" value="Neurotransmitter-gated ion-channel transmembrane pore"/>
    <property type="match status" value="1"/>
</dbReference>
<comment type="subcellular location">
    <subcellularLocation>
        <location evidence="5">Postsynaptic cell membrane</location>
        <topology evidence="5">Multi-pass membrane protein</topology>
    </subcellularLocation>
</comment>
<feature type="transmembrane region" description="Helical" evidence="6">
    <location>
        <begin position="255"/>
        <end position="278"/>
    </location>
</feature>
<dbReference type="FunFam" id="2.70.170.10:FF:000016">
    <property type="entry name" value="Nicotinic acetylcholine receptor subunit"/>
    <property type="match status" value="1"/>
</dbReference>
<dbReference type="CDD" id="cd19051">
    <property type="entry name" value="LGIC_TM_cation"/>
    <property type="match status" value="1"/>
</dbReference>
<keyword evidence="2 6" id="KW-0812">Transmembrane</keyword>
<dbReference type="CDD" id="cd18997">
    <property type="entry name" value="LGIC_ECD_nAChR"/>
    <property type="match status" value="1"/>
</dbReference>
<feature type="chain" id="PRO_5035480222" evidence="7">
    <location>
        <begin position="22"/>
        <end position="446"/>
    </location>
</feature>
<dbReference type="GO" id="GO:0005230">
    <property type="term" value="F:extracellular ligand-gated monoatomic ion channel activity"/>
    <property type="evidence" value="ECO:0007669"/>
    <property type="project" value="InterPro"/>
</dbReference>
<evidence type="ECO:0000259" key="8">
    <source>
        <dbReference type="Pfam" id="PF02931"/>
    </source>
</evidence>
<dbReference type="PANTHER" id="PTHR18945">
    <property type="entry name" value="NEUROTRANSMITTER GATED ION CHANNEL"/>
    <property type="match status" value="1"/>
</dbReference>
<dbReference type="InterPro" id="IPR006029">
    <property type="entry name" value="Neurotrans-gated_channel_TM"/>
</dbReference>
<dbReference type="GO" id="GO:0004888">
    <property type="term" value="F:transmembrane signaling receptor activity"/>
    <property type="evidence" value="ECO:0007669"/>
    <property type="project" value="InterPro"/>
</dbReference>
<dbReference type="Pfam" id="PF02931">
    <property type="entry name" value="Neur_chan_LBD"/>
    <property type="match status" value="1"/>
</dbReference>
<evidence type="ECO:0000256" key="7">
    <source>
        <dbReference type="SAM" id="SignalP"/>
    </source>
</evidence>
<accession>A0A8K0CZB9</accession>
<evidence type="ECO:0000313" key="11">
    <source>
        <dbReference type="Proteomes" id="UP000801492"/>
    </source>
</evidence>
<name>A0A8K0CZB9_IGNLU</name>
<feature type="transmembrane region" description="Helical" evidence="6">
    <location>
        <begin position="315"/>
        <end position="340"/>
    </location>
</feature>
<dbReference type="GO" id="GO:0045211">
    <property type="term" value="C:postsynaptic membrane"/>
    <property type="evidence" value="ECO:0007669"/>
    <property type="project" value="UniProtKB-SubCell"/>
</dbReference>
<dbReference type="InterPro" id="IPR006201">
    <property type="entry name" value="Neur_channel"/>
</dbReference>
<evidence type="ECO:0000259" key="9">
    <source>
        <dbReference type="Pfam" id="PF02932"/>
    </source>
</evidence>
<keyword evidence="7" id="KW-0732">Signal</keyword>
<sequence>MAFKQCRKLVVLVLCFTLCDCDSQSNNGNSGFASVQIRPKPIWNATHTDKLKQDLLLSYDKFARPTQHYNTTTVTIGMTILHVEINEFKSTISVNAWIRLVWTDEKLKWNSSDYGGLTDVNFADHEIWQPDIMLYNSATGSSVNHLGGTHCVVKENGEIIWVPPTLLVALCDFNLRYWPFDTQTCSLKFGSWTYDGSEIDIKNFDPSTDLSMIVQNGEWDIAQPETFRSVTHYTCCDAPYVDVTFKLTLVRRSPAYRAIIVAPAFVVIMLALMGFWLPPQAGEKVLLNGCTAIIISIFMVYFTQKIPTMGSHTPLIVLFYSSSLYIVCFSMLVSIIVIWISRTQHHRPLPWIIKRYLTGLLGKLLGLSHYIAETSLSSQRMTAEEMRDHQVTEFEDHQTNDDHQFMGSSDKIPIQQDWVLLAAAVDRIAFVFYGLLFAILAAVYSL</sequence>
<feature type="domain" description="Neurotransmitter-gated ion-channel ligand-binding" evidence="8">
    <location>
        <begin position="49"/>
        <end position="252"/>
    </location>
</feature>
<evidence type="ECO:0000313" key="10">
    <source>
        <dbReference type="EMBL" id="KAF2894306.1"/>
    </source>
</evidence>
<dbReference type="Pfam" id="PF02932">
    <property type="entry name" value="Neur_chan_memb"/>
    <property type="match status" value="1"/>
</dbReference>
<feature type="transmembrane region" description="Helical" evidence="6">
    <location>
        <begin position="285"/>
        <end position="303"/>
    </location>
</feature>
<dbReference type="PRINTS" id="PR00252">
    <property type="entry name" value="NRIONCHANNEL"/>
</dbReference>
<evidence type="ECO:0000256" key="4">
    <source>
        <dbReference type="ARBA" id="ARBA00023136"/>
    </source>
</evidence>
<feature type="signal peptide" evidence="7">
    <location>
        <begin position="1"/>
        <end position="21"/>
    </location>
</feature>
<feature type="domain" description="Neurotransmitter-gated ion-channel transmembrane" evidence="9">
    <location>
        <begin position="260"/>
        <end position="400"/>
    </location>
</feature>
<reference evidence="10" key="1">
    <citation type="submission" date="2019-08" db="EMBL/GenBank/DDBJ databases">
        <title>The genome of the North American firefly Photinus pyralis.</title>
        <authorList>
            <consortium name="Photinus pyralis genome working group"/>
            <person name="Fallon T.R."/>
            <person name="Sander Lower S.E."/>
            <person name="Weng J.-K."/>
        </authorList>
    </citation>
    <scope>NUCLEOTIDE SEQUENCE</scope>
    <source>
        <strain evidence="10">TRF0915ILg1</strain>
        <tissue evidence="10">Whole body</tissue>
    </source>
</reference>
<protein>
    <submittedName>
        <fullName evidence="10">Uncharacterized protein</fullName>
    </submittedName>
</protein>
<keyword evidence="4 6" id="KW-0472">Membrane</keyword>
<keyword evidence="11" id="KW-1185">Reference proteome</keyword>
<evidence type="ECO:0000256" key="1">
    <source>
        <dbReference type="ARBA" id="ARBA00009237"/>
    </source>
</evidence>
<dbReference type="AlphaFoldDB" id="A0A8K0CZB9"/>